<feature type="compositionally biased region" description="Polar residues" evidence="1">
    <location>
        <begin position="508"/>
        <end position="518"/>
    </location>
</feature>
<evidence type="ECO:0000256" key="1">
    <source>
        <dbReference type="SAM" id="MobiDB-lite"/>
    </source>
</evidence>
<protein>
    <recommendedName>
        <fullName evidence="4">DNA endonuclease RBBP8</fullName>
    </recommendedName>
</protein>
<feature type="compositionally biased region" description="Basic and acidic residues" evidence="1">
    <location>
        <begin position="416"/>
        <end position="433"/>
    </location>
</feature>
<feature type="region of interest" description="Disordered" evidence="1">
    <location>
        <begin position="403"/>
        <end position="458"/>
    </location>
</feature>
<dbReference type="EMBL" id="OU963866">
    <property type="protein sequence ID" value="CAH0390494.1"/>
    <property type="molecule type" value="Genomic_DNA"/>
</dbReference>
<organism evidence="2 3">
    <name type="scientific">Bemisia tabaci</name>
    <name type="common">Sweetpotato whitefly</name>
    <name type="synonym">Aleurodes tabaci</name>
    <dbReference type="NCBI Taxonomy" id="7038"/>
    <lineage>
        <taxon>Eukaryota</taxon>
        <taxon>Metazoa</taxon>
        <taxon>Ecdysozoa</taxon>
        <taxon>Arthropoda</taxon>
        <taxon>Hexapoda</taxon>
        <taxon>Insecta</taxon>
        <taxon>Pterygota</taxon>
        <taxon>Neoptera</taxon>
        <taxon>Paraneoptera</taxon>
        <taxon>Hemiptera</taxon>
        <taxon>Sternorrhyncha</taxon>
        <taxon>Aleyrodoidea</taxon>
        <taxon>Aleyrodidae</taxon>
        <taxon>Aleyrodinae</taxon>
        <taxon>Bemisia</taxon>
    </lineage>
</organism>
<sequence>MEVSDHIKSIWEKLLNVNEVTFTRDCDDDFQGIFLLLQVFGSCLQRFADRCRVAENSLLTVAKERSLLDTKCSELQRALLSEKAKKCSQCSDLQLQVASLKEELAEKTKPCSQCKQLHIKLRNNKKFYQEKQEKWRRAFNNFLESRLFSEEKCNTAMSYVSQMIPFDEDEAEDSIDSKSVLQQKATVDTPKRKSPCSDVELNPGSRKRKSPCVETGESMEPPVSHLPQKTVETKGRNEEDSKFTSKPSSSKKAPVKKPEVKIEPQGLNKYNIIVPETLPSEPICPVVEKKRIIIPETLYPEDDFVEPMSEEHKTPKKEPTNGEEDNSPVLSVSKKPGKPLISAPAEELKVKEEELETVENEQISPLTAHPKSPSVLAVEENPSIHPLLESKDRKVLDEFFDEIDKNAGNSRRSKTFSKDNSKVSSTEKSKAKTDMITPQKKLALGEQSSTEKSKAKTDIITPQKKLALGEKNVWSLHKPPGFDQKKKEEKICPKKMKQTTLSVVTVPKNQDVSHNDSFNGGVLAEVMNDENDDSDDSECLILPSPKNDTRNSSRCESKKLKAESIVIEQRTGTLASLEETYYFAPPVTSTCLSLSRRNKPENEEKSEQKPGKDRSKIQNLDTSFDHVPRKTNSPTYKYKEDPVRKRDERQQLPGWDCDDCAKYYAMGVRNGEDPKELMNKCSRHRSKYKDLNVTVKGFWDPCIPESPSDET</sequence>
<feature type="compositionally biased region" description="Basic and acidic residues" evidence="1">
    <location>
        <begin position="598"/>
        <end position="616"/>
    </location>
</feature>
<feature type="compositionally biased region" description="Polar residues" evidence="1">
    <location>
        <begin position="177"/>
        <end position="186"/>
    </location>
</feature>
<feature type="compositionally biased region" description="Basic and acidic residues" evidence="1">
    <location>
        <begin position="637"/>
        <end position="650"/>
    </location>
</feature>
<reference evidence="2" key="1">
    <citation type="submission" date="2021-12" db="EMBL/GenBank/DDBJ databases">
        <authorList>
            <person name="King R."/>
        </authorList>
    </citation>
    <scope>NUCLEOTIDE SEQUENCE</scope>
</reference>
<feature type="region of interest" description="Disordered" evidence="1">
    <location>
        <begin position="170"/>
        <end position="260"/>
    </location>
</feature>
<dbReference type="AlphaFoldDB" id="A0A9P0AGX9"/>
<feature type="region of interest" description="Disordered" evidence="1">
    <location>
        <begin position="592"/>
        <end position="651"/>
    </location>
</feature>
<name>A0A9P0AGX9_BEMTA</name>
<accession>A0A9P0AGX9</accession>
<feature type="compositionally biased region" description="Basic and acidic residues" evidence="1">
    <location>
        <begin position="309"/>
        <end position="320"/>
    </location>
</feature>
<dbReference type="KEGG" id="btab:109037354"/>
<feature type="compositionally biased region" description="Acidic residues" evidence="1">
    <location>
        <begin position="527"/>
        <end position="538"/>
    </location>
</feature>
<feature type="compositionally biased region" description="Basic and acidic residues" evidence="1">
    <location>
        <begin position="231"/>
        <end position="243"/>
    </location>
</feature>
<feature type="compositionally biased region" description="Basic and acidic residues" evidence="1">
    <location>
        <begin position="547"/>
        <end position="562"/>
    </location>
</feature>
<feature type="region of interest" description="Disordered" evidence="1">
    <location>
        <begin position="301"/>
        <end position="374"/>
    </location>
</feature>
<dbReference type="Proteomes" id="UP001152759">
    <property type="component" value="Chromosome 5"/>
</dbReference>
<proteinExistence type="predicted"/>
<evidence type="ECO:0000313" key="3">
    <source>
        <dbReference type="Proteomes" id="UP001152759"/>
    </source>
</evidence>
<keyword evidence="3" id="KW-1185">Reference proteome</keyword>
<feature type="region of interest" description="Disordered" evidence="1">
    <location>
        <begin position="508"/>
        <end position="562"/>
    </location>
</feature>
<evidence type="ECO:0008006" key="4">
    <source>
        <dbReference type="Google" id="ProtNLM"/>
    </source>
</evidence>
<gene>
    <name evidence="2" type="ORF">BEMITA_LOCUS9214</name>
</gene>
<evidence type="ECO:0000313" key="2">
    <source>
        <dbReference type="EMBL" id="CAH0390494.1"/>
    </source>
</evidence>